<evidence type="ECO:0000313" key="3">
    <source>
        <dbReference type="Proteomes" id="UP000009230"/>
    </source>
</evidence>
<gene>
    <name evidence="2" type="ordered locus">Mar181_1353</name>
</gene>
<evidence type="ECO:0000313" key="2">
    <source>
        <dbReference type="EMBL" id="AEF54396.1"/>
    </source>
</evidence>
<dbReference type="InterPro" id="IPR032710">
    <property type="entry name" value="NTF2-like_dom_sf"/>
</dbReference>
<accession>F6CWP6</accession>
<evidence type="ECO:0000259" key="1">
    <source>
        <dbReference type="Pfam" id="PF14534"/>
    </source>
</evidence>
<dbReference type="InterPro" id="IPR027843">
    <property type="entry name" value="DUF4440"/>
</dbReference>
<dbReference type="Gene3D" id="3.10.450.50">
    <property type="match status" value="1"/>
</dbReference>
<organism evidence="2 3">
    <name type="scientific">Marinomonas posidonica (strain CECT 7376 / NCIMB 14433 / IVIA-Po-181)</name>
    <dbReference type="NCBI Taxonomy" id="491952"/>
    <lineage>
        <taxon>Bacteria</taxon>
        <taxon>Pseudomonadati</taxon>
        <taxon>Pseudomonadota</taxon>
        <taxon>Gammaproteobacteria</taxon>
        <taxon>Oceanospirillales</taxon>
        <taxon>Oceanospirillaceae</taxon>
        <taxon>Marinomonas</taxon>
    </lineage>
</organism>
<dbReference type="KEGG" id="mpc:Mar181_1353"/>
<proteinExistence type="predicted"/>
<dbReference type="Pfam" id="PF14534">
    <property type="entry name" value="DUF4440"/>
    <property type="match status" value="1"/>
</dbReference>
<dbReference type="STRING" id="491952.Mar181_1353"/>
<feature type="domain" description="DUF4440" evidence="1">
    <location>
        <begin position="8"/>
        <end position="112"/>
    </location>
</feature>
<reference evidence="2 3" key="1">
    <citation type="journal article" date="2012" name="Stand. Genomic Sci.">
        <title>Complete genome sequence of Marinomonas posidonica type strain (IVIA-Po-181(T)).</title>
        <authorList>
            <person name="Lucas-Elio P."/>
            <person name="Goodwin L."/>
            <person name="Woyke T."/>
            <person name="Pitluck S."/>
            <person name="Nolan M."/>
            <person name="Kyrpides N.C."/>
            <person name="Detter J.C."/>
            <person name="Copeland A."/>
            <person name="Lu M."/>
            <person name="Bruce D."/>
            <person name="Detter C."/>
            <person name="Tapia R."/>
            <person name="Han S."/>
            <person name="Land M.L."/>
            <person name="Ivanova N."/>
            <person name="Mikhailova N."/>
            <person name="Johnston A.W."/>
            <person name="Sanchez-Amat A."/>
        </authorList>
    </citation>
    <scope>NUCLEOTIDE SEQUENCE [LARGE SCALE GENOMIC DNA]</scope>
    <source>
        <strain evidence="3">CECT 7376 / NCIMB 14433 / IVIA-Po-181</strain>
    </source>
</reference>
<dbReference type="RefSeq" id="WP_013795871.1">
    <property type="nucleotide sequence ID" value="NC_015559.1"/>
</dbReference>
<sequence>MTPQNTMKKYERALASQDWGLVEPLLHKDICVTFSNGTYKGLHEVKSVFESNFASIKNEKYTISNLHWAHISNTSAVCLYEFNWKGMINGELCSGGGRGTSVLIFEDEQWQIMTEHLGLNAS</sequence>
<dbReference type="eggNOG" id="COG4875">
    <property type="taxonomic scope" value="Bacteria"/>
</dbReference>
<dbReference type="OrthoDB" id="9152983at2"/>
<name>F6CWP6_MARPP</name>
<dbReference type="AlphaFoldDB" id="F6CWP6"/>
<keyword evidence="3" id="KW-1185">Reference proteome</keyword>
<dbReference type="SUPFAM" id="SSF54427">
    <property type="entry name" value="NTF2-like"/>
    <property type="match status" value="1"/>
</dbReference>
<dbReference type="Proteomes" id="UP000009230">
    <property type="component" value="Chromosome"/>
</dbReference>
<dbReference type="EMBL" id="CP002771">
    <property type="protein sequence ID" value="AEF54396.1"/>
    <property type="molecule type" value="Genomic_DNA"/>
</dbReference>
<protein>
    <recommendedName>
        <fullName evidence="1">DUF4440 domain-containing protein</fullName>
    </recommendedName>
</protein>
<dbReference type="HOGENOM" id="CLU_134303_0_0_6"/>